<feature type="binding site" evidence="6">
    <location>
        <begin position="159"/>
        <end position="164"/>
    </location>
    <ligand>
        <name>NAD(+)</name>
        <dbReference type="ChEBI" id="CHEBI:57540"/>
    </ligand>
</feature>
<comment type="similarity">
    <text evidence="6">Belongs to the NAD kinase family.</text>
</comment>
<comment type="catalytic activity">
    <reaction evidence="5 6">
        <text>NAD(+) + ATP = ADP + NADP(+) + H(+)</text>
        <dbReference type="Rhea" id="RHEA:18629"/>
        <dbReference type="ChEBI" id="CHEBI:15378"/>
        <dbReference type="ChEBI" id="CHEBI:30616"/>
        <dbReference type="ChEBI" id="CHEBI:57540"/>
        <dbReference type="ChEBI" id="CHEBI:58349"/>
        <dbReference type="ChEBI" id="CHEBI:456216"/>
        <dbReference type="EC" id="2.7.1.23"/>
    </reaction>
</comment>
<dbReference type="GO" id="GO:0046872">
    <property type="term" value="F:metal ion binding"/>
    <property type="evidence" value="ECO:0007669"/>
    <property type="project" value="UniProtKB-UniRule"/>
</dbReference>
<dbReference type="NCBIfam" id="NF003406">
    <property type="entry name" value="PRK04761.1"/>
    <property type="match status" value="1"/>
</dbReference>
<feature type="binding site" evidence="6">
    <location>
        <begin position="118"/>
        <end position="119"/>
    </location>
    <ligand>
        <name>NAD(+)</name>
        <dbReference type="ChEBI" id="CHEBI:57540"/>
    </ligand>
</feature>
<dbReference type="GO" id="GO:0005524">
    <property type="term" value="F:ATP binding"/>
    <property type="evidence" value="ECO:0007669"/>
    <property type="project" value="UniProtKB-KW"/>
</dbReference>
<evidence type="ECO:0000256" key="5">
    <source>
        <dbReference type="ARBA" id="ARBA00047925"/>
    </source>
</evidence>
<feature type="binding site" evidence="6">
    <location>
        <position position="48"/>
    </location>
    <ligand>
        <name>NAD(+)</name>
        <dbReference type="ChEBI" id="CHEBI:57540"/>
    </ligand>
</feature>
<dbReference type="SUPFAM" id="SSF111331">
    <property type="entry name" value="NAD kinase/diacylglycerol kinase-like"/>
    <property type="match status" value="1"/>
</dbReference>
<dbReference type="InterPro" id="IPR017438">
    <property type="entry name" value="ATP-NAD_kinase_N"/>
</dbReference>
<feature type="binding site" evidence="6">
    <location>
        <position position="148"/>
    </location>
    <ligand>
        <name>NAD(+)</name>
        <dbReference type="ChEBI" id="CHEBI:57540"/>
    </ligand>
</feature>
<dbReference type="InterPro" id="IPR002504">
    <property type="entry name" value="NADK"/>
</dbReference>
<dbReference type="PANTHER" id="PTHR20275">
    <property type="entry name" value="NAD KINASE"/>
    <property type="match status" value="1"/>
</dbReference>
<name>A0A418WCU8_9PROT</name>
<dbReference type="GO" id="GO:0005737">
    <property type="term" value="C:cytoplasm"/>
    <property type="evidence" value="ECO:0007669"/>
    <property type="project" value="UniProtKB-SubCell"/>
</dbReference>
<dbReference type="Proteomes" id="UP000284605">
    <property type="component" value="Unassembled WGS sequence"/>
</dbReference>
<sequence length="259" mass="28518">MARERITFIASDAKEAQAALRRLRDRYGEAGDNADVIVALGGDGLMLHCLHQMMGGTFADLRLPIYGMNQGTLGFLMNPYAEDDLLVRLAVAESSVLHPLRMRAHGRNGRISEALAINEVSLFRETHQAARIRIFVDGRMRLDSLTCDGILLSTPAGSTAYNLSAHGPILPLNTGVLALTPISAFRPRRWRGALLQQEAQVRLEVLEADKRPVSAVADNKEVRNIIEVEISEDREIDLQLLFDPGGALGERILTEQFAP</sequence>
<dbReference type="AlphaFoldDB" id="A0A418WCU8"/>
<dbReference type="Gene3D" id="2.60.200.30">
    <property type="entry name" value="Probable inorganic polyphosphate/atp-NAD kinase, domain 2"/>
    <property type="match status" value="1"/>
</dbReference>
<feature type="binding site" evidence="6">
    <location>
        <begin position="43"/>
        <end position="44"/>
    </location>
    <ligand>
        <name>NAD(+)</name>
        <dbReference type="ChEBI" id="CHEBI:57540"/>
    </ligand>
</feature>
<dbReference type="GO" id="GO:0051287">
    <property type="term" value="F:NAD binding"/>
    <property type="evidence" value="ECO:0007669"/>
    <property type="project" value="UniProtKB-ARBA"/>
</dbReference>
<protein>
    <recommendedName>
        <fullName evidence="6">NAD kinase</fullName>
        <ecNumber evidence="6">2.7.1.23</ecNumber>
    </recommendedName>
    <alternativeName>
        <fullName evidence="6">ATP-dependent NAD kinase</fullName>
    </alternativeName>
</protein>
<reference evidence="7 8" key="1">
    <citation type="submission" date="2018-09" db="EMBL/GenBank/DDBJ databases">
        <authorList>
            <person name="Zhu H."/>
        </authorList>
    </citation>
    <scope>NUCLEOTIDE SEQUENCE [LARGE SCALE GENOMIC DNA]</scope>
    <source>
        <strain evidence="7 8">K1W22B-8</strain>
    </source>
</reference>
<evidence type="ECO:0000313" key="7">
    <source>
        <dbReference type="EMBL" id="RJF87796.1"/>
    </source>
</evidence>
<dbReference type="InterPro" id="IPR017437">
    <property type="entry name" value="ATP-NAD_kinase_PpnK-typ_C"/>
</dbReference>
<evidence type="ECO:0000256" key="1">
    <source>
        <dbReference type="ARBA" id="ARBA00022679"/>
    </source>
</evidence>
<keyword evidence="4 6" id="KW-0520">NAD</keyword>
<dbReference type="Pfam" id="PF20143">
    <property type="entry name" value="NAD_kinase_C"/>
    <property type="match status" value="1"/>
</dbReference>
<dbReference type="PANTHER" id="PTHR20275:SF0">
    <property type="entry name" value="NAD KINASE"/>
    <property type="match status" value="1"/>
</dbReference>
<dbReference type="HAMAP" id="MF_00361">
    <property type="entry name" value="NAD_kinase"/>
    <property type="match status" value="1"/>
</dbReference>
<comment type="caution">
    <text evidence="6">Lacks conserved residue(s) required for the propagation of feature annotation.</text>
</comment>
<comment type="caution">
    <text evidence="7">The sequence shown here is derived from an EMBL/GenBank/DDBJ whole genome shotgun (WGS) entry which is preliminary data.</text>
</comment>
<keyword evidence="6" id="KW-0067">ATP-binding</keyword>
<comment type="subcellular location">
    <subcellularLocation>
        <location evidence="6">Cytoplasm</location>
    </subcellularLocation>
</comment>
<gene>
    <name evidence="6" type="primary">nadK</name>
    <name evidence="7" type="ORF">D3874_12820</name>
</gene>
<dbReference type="InterPro" id="IPR016064">
    <property type="entry name" value="NAD/diacylglycerol_kinase_sf"/>
</dbReference>
<dbReference type="EMBL" id="QYUK01000011">
    <property type="protein sequence ID" value="RJF87796.1"/>
    <property type="molecule type" value="Genomic_DNA"/>
</dbReference>
<keyword evidence="6" id="KW-0547">Nucleotide-binding</keyword>
<dbReference type="EC" id="2.7.1.23" evidence="6"/>
<comment type="function">
    <text evidence="6">Involved in the regulation of the intracellular balance of NAD and NADP, and is a key enzyme in the biosynthesis of NADP. Catalyzes specifically the phosphorylation on 2'-hydroxyl of the adenosine moiety of NAD to yield NADP.</text>
</comment>
<keyword evidence="2 6" id="KW-0418">Kinase</keyword>
<feature type="binding site" evidence="6">
    <location>
        <position position="156"/>
    </location>
    <ligand>
        <name>NAD(+)</name>
        <dbReference type="ChEBI" id="CHEBI:57540"/>
    </ligand>
</feature>
<organism evidence="7 8">
    <name type="scientific">Oleomonas cavernae</name>
    <dbReference type="NCBI Taxonomy" id="2320859"/>
    <lineage>
        <taxon>Bacteria</taxon>
        <taxon>Pseudomonadati</taxon>
        <taxon>Pseudomonadota</taxon>
        <taxon>Alphaproteobacteria</taxon>
        <taxon>Acetobacterales</taxon>
        <taxon>Acetobacteraceae</taxon>
        <taxon>Oleomonas</taxon>
    </lineage>
</organism>
<evidence type="ECO:0000256" key="3">
    <source>
        <dbReference type="ARBA" id="ARBA00022857"/>
    </source>
</evidence>
<comment type="cofactor">
    <cofactor evidence="6">
        <name>a divalent metal cation</name>
        <dbReference type="ChEBI" id="CHEBI:60240"/>
    </cofactor>
</comment>
<evidence type="ECO:0000256" key="4">
    <source>
        <dbReference type="ARBA" id="ARBA00023027"/>
    </source>
</evidence>
<dbReference type="GO" id="GO:0003951">
    <property type="term" value="F:NAD+ kinase activity"/>
    <property type="evidence" value="ECO:0007669"/>
    <property type="project" value="UniProtKB-UniRule"/>
</dbReference>
<evidence type="ECO:0000313" key="8">
    <source>
        <dbReference type="Proteomes" id="UP000284605"/>
    </source>
</evidence>
<dbReference type="Pfam" id="PF01513">
    <property type="entry name" value="NAD_kinase"/>
    <property type="match status" value="1"/>
</dbReference>
<feature type="active site" description="Proton acceptor" evidence="6">
    <location>
        <position position="43"/>
    </location>
</feature>
<keyword evidence="1 6" id="KW-0808">Transferase</keyword>
<evidence type="ECO:0000256" key="6">
    <source>
        <dbReference type="HAMAP-Rule" id="MF_00361"/>
    </source>
</evidence>
<dbReference type="GO" id="GO:0019674">
    <property type="term" value="P:NAD+ metabolic process"/>
    <property type="evidence" value="ECO:0007669"/>
    <property type="project" value="InterPro"/>
</dbReference>
<proteinExistence type="inferred from homology"/>
<dbReference type="OrthoDB" id="9774737at2"/>
<dbReference type="RefSeq" id="WP_119778432.1">
    <property type="nucleotide sequence ID" value="NZ_QYUK01000011.1"/>
</dbReference>
<dbReference type="Gene3D" id="3.40.50.10330">
    <property type="entry name" value="Probable inorganic polyphosphate/atp-NAD kinase, domain 1"/>
    <property type="match status" value="1"/>
</dbReference>
<keyword evidence="6" id="KW-0963">Cytoplasm</keyword>
<keyword evidence="3 6" id="KW-0521">NADP</keyword>
<keyword evidence="8" id="KW-1185">Reference proteome</keyword>
<dbReference type="GO" id="GO:0006741">
    <property type="term" value="P:NADP+ biosynthetic process"/>
    <property type="evidence" value="ECO:0007669"/>
    <property type="project" value="UniProtKB-UniRule"/>
</dbReference>
<evidence type="ECO:0000256" key="2">
    <source>
        <dbReference type="ARBA" id="ARBA00022777"/>
    </source>
</evidence>
<accession>A0A418WCU8</accession>